<gene>
    <name evidence="8" type="ORF">E4O86_04165</name>
</gene>
<organism evidence="8 9">
    <name type="scientific">Propylenella binzhouense</name>
    <dbReference type="NCBI Taxonomy" id="2555902"/>
    <lineage>
        <taxon>Bacteria</taxon>
        <taxon>Pseudomonadati</taxon>
        <taxon>Pseudomonadota</taxon>
        <taxon>Alphaproteobacteria</taxon>
        <taxon>Hyphomicrobiales</taxon>
        <taxon>Propylenellaceae</taxon>
        <taxon>Propylenella</taxon>
    </lineage>
</organism>
<dbReference type="GO" id="GO:0034899">
    <property type="term" value="F:trimethylamine monooxygenase activity"/>
    <property type="evidence" value="ECO:0007669"/>
    <property type="project" value="UniProtKB-EC"/>
</dbReference>
<keyword evidence="2" id="KW-0285">Flavoprotein</keyword>
<dbReference type="InterPro" id="IPR036188">
    <property type="entry name" value="FAD/NAD-bd_sf"/>
</dbReference>
<dbReference type="AlphaFoldDB" id="A0A964T214"/>
<evidence type="ECO:0000256" key="1">
    <source>
        <dbReference type="ARBA" id="ARBA00009183"/>
    </source>
</evidence>
<reference evidence="8" key="1">
    <citation type="submission" date="2019-03" db="EMBL/GenBank/DDBJ databases">
        <title>Afifella sp. nov., isolated from activated sludge.</title>
        <authorList>
            <person name="Li Q."/>
            <person name="Liu Y."/>
        </authorList>
    </citation>
    <scope>NUCLEOTIDE SEQUENCE</scope>
    <source>
        <strain evidence="8">L72</strain>
    </source>
</reference>
<dbReference type="Pfam" id="PF00743">
    <property type="entry name" value="FMO-like"/>
    <property type="match status" value="1"/>
</dbReference>
<dbReference type="PIRSF" id="PIRSF000332">
    <property type="entry name" value="FMO"/>
    <property type="match status" value="1"/>
</dbReference>
<keyword evidence="5" id="KW-0560">Oxidoreductase</keyword>
<dbReference type="InterPro" id="IPR020946">
    <property type="entry name" value="Flavin_mOase-like"/>
</dbReference>
<keyword evidence="3" id="KW-0274">FAD</keyword>
<evidence type="ECO:0000313" key="9">
    <source>
        <dbReference type="Proteomes" id="UP000773614"/>
    </source>
</evidence>
<dbReference type="GO" id="GO:0050661">
    <property type="term" value="F:NADP binding"/>
    <property type="evidence" value="ECO:0007669"/>
    <property type="project" value="InterPro"/>
</dbReference>
<evidence type="ECO:0000256" key="7">
    <source>
        <dbReference type="ARBA" id="ARBA00035159"/>
    </source>
</evidence>
<keyword evidence="9" id="KW-1185">Reference proteome</keyword>
<dbReference type="EMBL" id="SPKJ01000007">
    <property type="protein sequence ID" value="MYZ46905.1"/>
    <property type="molecule type" value="Genomic_DNA"/>
</dbReference>
<dbReference type="InterPro" id="IPR050346">
    <property type="entry name" value="FMO-like"/>
</dbReference>
<dbReference type="Gene3D" id="3.50.50.60">
    <property type="entry name" value="FAD/NAD(P)-binding domain"/>
    <property type="match status" value="1"/>
</dbReference>
<evidence type="ECO:0000256" key="5">
    <source>
        <dbReference type="ARBA" id="ARBA00023002"/>
    </source>
</evidence>
<evidence type="ECO:0000256" key="4">
    <source>
        <dbReference type="ARBA" id="ARBA00022857"/>
    </source>
</evidence>
<evidence type="ECO:0000256" key="6">
    <source>
        <dbReference type="ARBA" id="ARBA00034528"/>
    </source>
</evidence>
<dbReference type="SUPFAM" id="SSF51905">
    <property type="entry name" value="FAD/NAD(P)-binding domain"/>
    <property type="match status" value="2"/>
</dbReference>
<dbReference type="InterPro" id="IPR000960">
    <property type="entry name" value="Flavin_mOase"/>
</dbReference>
<comment type="similarity">
    <text evidence="1">Belongs to the FMO family.</text>
</comment>
<comment type="caution">
    <text evidence="8">The sequence shown here is derived from an EMBL/GenBank/DDBJ whole genome shotgun (WGS) entry which is preliminary data.</text>
</comment>
<name>A0A964T214_9HYPH</name>
<dbReference type="GO" id="GO:0050660">
    <property type="term" value="F:flavin adenine dinucleotide binding"/>
    <property type="evidence" value="ECO:0007669"/>
    <property type="project" value="InterPro"/>
</dbReference>
<dbReference type="PRINTS" id="PR00370">
    <property type="entry name" value="FMOXYGENASE"/>
</dbReference>
<dbReference type="PANTHER" id="PTHR23023">
    <property type="entry name" value="DIMETHYLANILINE MONOOXYGENASE"/>
    <property type="match status" value="1"/>
</dbReference>
<proteinExistence type="inferred from homology"/>
<evidence type="ECO:0000313" key="8">
    <source>
        <dbReference type="EMBL" id="MYZ46905.1"/>
    </source>
</evidence>
<evidence type="ECO:0000256" key="2">
    <source>
        <dbReference type="ARBA" id="ARBA00022630"/>
    </source>
</evidence>
<dbReference type="Proteomes" id="UP000773614">
    <property type="component" value="Unassembled WGS sequence"/>
</dbReference>
<accession>A0A964T214</accession>
<sequence length="462" mass="51748">MRGRTTLAEKHFAVIGAGAGGLCAAKNLLARGVDATIFEIGSRIGGLWAYENDSGRSPAYRSLHINSEAKVSSFIDFPFPEDTPLYPDTSQMERYFREYADHFDLTRRIKFHSEVVKIEPEGARYRIVLKNGQSQVFDGVVVASGHQSIPRHPPQIEGFTGEYLHSNAYRVPEPFAGKRVMVIGPGNSGVDIAADICTVTEQTILCARSPVLVMPRLMFGVPQSRILTKFEKPWLPWRVRVWLRTMLTRIFHGRMEQWGFRTPNTRTHPISHPTLISHIAWERIKVKPGIERIDGKVVHFVDGTSAEVDSIIAATGYETDLPFLPEGTSPVSGTRLDLYNRVVHPGLPNVFFIGYFDVTGGANIRMMDDQAEYIAAAASGALKLPTKAEMEKAIADDHAWQAKQFPDSPRYGLELDPRRYRKALARDYAKSGIKRSPPVPALVRPQRQVSWAAEKRDQAWQA</sequence>
<dbReference type="GO" id="GO:0004499">
    <property type="term" value="F:N,N-dimethylaniline monooxygenase activity"/>
    <property type="evidence" value="ECO:0007669"/>
    <property type="project" value="InterPro"/>
</dbReference>
<evidence type="ECO:0000256" key="3">
    <source>
        <dbReference type="ARBA" id="ARBA00022827"/>
    </source>
</evidence>
<protein>
    <recommendedName>
        <fullName evidence="7">Trimethylamine monooxygenase</fullName>
        <ecNumber evidence="6">1.14.13.148</ecNumber>
    </recommendedName>
</protein>
<dbReference type="EC" id="1.14.13.148" evidence="6"/>
<keyword evidence="4" id="KW-0521">NADP</keyword>